<dbReference type="RefSeq" id="XP_035342953.1">
    <property type="nucleotide sequence ID" value="XM_035487060.1"/>
</dbReference>
<proteinExistence type="predicted"/>
<reference evidence="3" key="1">
    <citation type="submission" date="2020-06" db="EMBL/GenBank/DDBJ databases">
        <title>A chromosome-scale genome assembly of Talaromyces rugulosus W13939.</title>
        <authorList>
            <person name="Wang B."/>
            <person name="Guo L."/>
            <person name="Ye K."/>
            <person name="Wang L."/>
        </authorList>
    </citation>
    <scope>NUCLEOTIDE SEQUENCE [LARGE SCALE GENOMIC DNA]</scope>
    <source>
        <strain evidence="3">W13939</strain>
    </source>
</reference>
<evidence type="ECO:0000313" key="3">
    <source>
        <dbReference type="Proteomes" id="UP000509510"/>
    </source>
</evidence>
<name>A0A7H8QTH0_TALRU</name>
<gene>
    <name evidence="2" type="ORF">TRUGW13939_03882</name>
</gene>
<evidence type="ECO:0000313" key="2">
    <source>
        <dbReference type="EMBL" id="QKX56775.1"/>
    </source>
</evidence>
<accession>A0A7H8QTH0</accession>
<evidence type="ECO:0000256" key="1">
    <source>
        <dbReference type="SAM" id="MobiDB-lite"/>
    </source>
</evidence>
<dbReference type="KEGG" id="trg:TRUGW13939_03882"/>
<keyword evidence="3" id="KW-1185">Reference proteome</keyword>
<feature type="compositionally biased region" description="Basic and acidic residues" evidence="1">
    <location>
        <begin position="150"/>
        <end position="170"/>
    </location>
</feature>
<dbReference type="Proteomes" id="UP000509510">
    <property type="component" value="Chromosome II"/>
</dbReference>
<dbReference type="GeneID" id="55991384"/>
<dbReference type="EMBL" id="CP055899">
    <property type="protein sequence ID" value="QKX56775.1"/>
    <property type="molecule type" value="Genomic_DNA"/>
</dbReference>
<feature type="region of interest" description="Disordered" evidence="1">
    <location>
        <begin position="150"/>
        <end position="179"/>
    </location>
</feature>
<organism evidence="2 3">
    <name type="scientific">Talaromyces rugulosus</name>
    <name type="common">Penicillium rugulosum</name>
    <dbReference type="NCBI Taxonomy" id="121627"/>
    <lineage>
        <taxon>Eukaryota</taxon>
        <taxon>Fungi</taxon>
        <taxon>Dikarya</taxon>
        <taxon>Ascomycota</taxon>
        <taxon>Pezizomycotina</taxon>
        <taxon>Eurotiomycetes</taxon>
        <taxon>Eurotiomycetidae</taxon>
        <taxon>Eurotiales</taxon>
        <taxon>Trichocomaceae</taxon>
        <taxon>Talaromyces</taxon>
        <taxon>Talaromyces sect. Islandici</taxon>
    </lineage>
</organism>
<dbReference type="AlphaFoldDB" id="A0A7H8QTH0"/>
<sequence>MESIGPELWFGGYFERRDFIKDKPHIMICLKHEVAHDERLFRAEVLAILAAIQSRMSCPEFEENIIFPVMVFSFMGYYARIIQAYHNGDKLIIHKSRAFEFRDAETAPTALFVRYMSSTPVGGKTLLPRLRPAKSSLSMTIRSITRDLRRAKIPEDFRSPKDPREKKKSVGPDADEPEV</sequence>
<dbReference type="OrthoDB" id="4226581at2759"/>
<protein>
    <submittedName>
        <fullName evidence="2">Uncharacterized protein</fullName>
    </submittedName>
</protein>